<reference evidence="9 10" key="1">
    <citation type="submission" date="2020-08" db="EMBL/GenBank/DDBJ databases">
        <title>Genomic Encyclopedia of Type Strains, Phase IV (KMG-IV): sequencing the most valuable type-strain genomes for metagenomic binning, comparative biology and taxonomic classification.</title>
        <authorList>
            <person name="Goeker M."/>
        </authorList>
    </citation>
    <scope>NUCLEOTIDE SEQUENCE [LARGE SCALE GENOMIC DNA]</scope>
    <source>
        <strain evidence="9 10">DSM 12706</strain>
    </source>
</reference>
<accession>A0A7W7Z3A2</accession>
<organism evidence="9 10">
    <name type="scientific">Rhodopseudomonas rhenobacensis</name>
    <dbReference type="NCBI Taxonomy" id="87461"/>
    <lineage>
        <taxon>Bacteria</taxon>
        <taxon>Pseudomonadati</taxon>
        <taxon>Pseudomonadota</taxon>
        <taxon>Alphaproteobacteria</taxon>
        <taxon>Hyphomicrobiales</taxon>
        <taxon>Nitrobacteraceae</taxon>
        <taxon>Rhodopseudomonas</taxon>
    </lineage>
</organism>
<keyword evidence="5 8" id="KW-0812">Transmembrane</keyword>
<dbReference type="GO" id="GO:0005886">
    <property type="term" value="C:plasma membrane"/>
    <property type="evidence" value="ECO:0007669"/>
    <property type="project" value="UniProtKB-SubCell"/>
</dbReference>
<feature type="transmembrane region" description="Helical" evidence="8">
    <location>
        <begin position="317"/>
        <end position="340"/>
    </location>
</feature>
<sequence>MRRSAPGSVWRLALMIMLVLAAGHALVVLATGINLPLLDLHSFRQTQTALSADTILHGGPWIAYQTPVLGAPWSIPFEFPIYQLLAALLAWIGVPLDAAGRLVGFGFFLMMLAPLALLFRMAGLGRVAFAVTAILYLTSPIYLYWSRTFLMESCALFFSLSWLALTLRYLAAPHRVWLLAAIGCGCAAILTKSTTFVPFAVLGGLWTVWRIWRLRSETSGRPLLRAVSAAASNLLIPFLVGLAWVRYSDHIKSANPFGQMLTADALGAWTFGSLSQRLSATLWVDTVWSRALPDVLGYFSAAALLVLGATLTSRRTLILAAIAAAGFLMPFVIFSNLHIVHNYYQNANALFLIVAVGLGLSRVFETASRALAVTLLAIIVAGQLWLFYDRFMPYQRFDYSQNPALLIAQAARDATDPKAVLIIIDGDWSSVIPYYSNRRSVMAPGWRHRDAVKPILDSLLSDPTPFLGGATLGGIVYCADQLARYGDRAPRVQAFVAGRRRLAAFGSCELLSPDR</sequence>
<name>A0A7W7Z3A2_9BRAD</name>
<keyword evidence="3" id="KW-0328">Glycosyltransferase</keyword>
<keyword evidence="4" id="KW-0808">Transferase</keyword>
<feature type="transmembrane region" description="Helical" evidence="8">
    <location>
        <begin position="370"/>
        <end position="388"/>
    </location>
</feature>
<evidence type="ECO:0000313" key="9">
    <source>
        <dbReference type="EMBL" id="MBB5047025.1"/>
    </source>
</evidence>
<evidence type="ECO:0000256" key="8">
    <source>
        <dbReference type="SAM" id="Phobius"/>
    </source>
</evidence>
<dbReference type="PANTHER" id="PTHR33908">
    <property type="entry name" value="MANNOSYLTRANSFERASE YKCB-RELATED"/>
    <property type="match status" value="1"/>
</dbReference>
<keyword evidence="10" id="KW-1185">Reference proteome</keyword>
<proteinExistence type="predicted"/>
<keyword evidence="7 8" id="KW-0472">Membrane</keyword>
<evidence type="ECO:0008006" key="11">
    <source>
        <dbReference type="Google" id="ProtNLM"/>
    </source>
</evidence>
<evidence type="ECO:0000256" key="7">
    <source>
        <dbReference type="ARBA" id="ARBA00023136"/>
    </source>
</evidence>
<evidence type="ECO:0000256" key="1">
    <source>
        <dbReference type="ARBA" id="ARBA00004651"/>
    </source>
</evidence>
<evidence type="ECO:0000256" key="4">
    <source>
        <dbReference type="ARBA" id="ARBA00022679"/>
    </source>
</evidence>
<dbReference type="PANTHER" id="PTHR33908:SF11">
    <property type="entry name" value="MEMBRANE PROTEIN"/>
    <property type="match status" value="1"/>
</dbReference>
<feature type="transmembrane region" description="Helical" evidence="8">
    <location>
        <begin position="347"/>
        <end position="364"/>
    </location>
</feature>
<evidence type="ECO:0000256" key="6">
    <source>
        <dbReference type="ARBA" id="ARBA00022989"/>
    </source>
</evidence>
<feature type="transmembrane region" description="Helical" evidence="8">
    <location>
        <begin position="223"/>
        <end position="245"/>
    </location>
</feature>
<feature type="transmembrane region" description="Helical" evidence="8">
    <location>
        <begin position="154"/>
        <end position="171"/>
    </location>
</feature>
<feature type="transmembrane region" description="Helical" evidence="8">
    <location>
        <begin position="79"/>
        <end position="96"/>
    </location>
</feature>
<evidence type="ECO:0000256" key="2">
    <source>
        <dbReference type="ARBA" id="ARBA00022475"/>
    </source>
</evidence>
<gene>
    <name evidence="9" type="ORF">HNR60_001777</name>
</gene>
<dbReference type="GO" id="GO:0016763">
    <property type="term" value="F:pentosyltransferase activity"/>
    <property type="evidence" value="ECO:0007669"/>
    <property type="project" value="TreeGrafter"/>
</dbReference>
<dbReference type="InterPro" id="IPR050297">
    <property type="entry name" value="LipidA_mod_glycosyltrf_83"/>
</dbReference>
<feature type="transmembrane region" description="Helical" evidence="8">
    <location>
        <begin position="103"/>
        <end position="121"/>
    </location>
</feature>
<dbReference type="AlphaFoldDB" id="A0A7W7Z3A2"/>
<comment type="caution">
    <text evidence="9">The sequence shown here is derived from an EMBL/GenBank/DDBJ whole genome shotgun (WGS) entry which is preliminary data.</text>
</comment>
<feature type="transmembrane region" description="Helical" evidence="8">
    <location>
        <begin position="177"/>
        <end position="202"/>
    </location>
</feature>
<keyword evidence="2" id="KW-1003">Cell membrane</keyword>
<feature type="transmembrane region" description="Helical" evidence="8">
    <location>
        <begin position="12"/>
        <end position="33"/>
    </location>
</feature>
<feature type="transmembrane region" description="Helical" evidence="8">
    <location>
        <begin position="295"/>
        <end position="311"/>
    </location>
</feature>
<dbReference type="GO" id="GO:0009103">
    <property type="term" value="P:lipopolysaccharide biosynthetic process"/>
    <property type="evidence" value="ECO:0007669"/>
    <property type="project" value="UniProtKB-ARBA"/>
</dbReference>
<protein>
    <recommendedName>
        <fullName evidence="11">Dolichyl-phosphate-mannose-protein mannosyltransferase</fullName>
    </recommendedName>
</protein>
<evidence type="ECO:0000313" key="10">
    <source>
        <dbReference type="Proteomes" id="UP000542353"/>
    </source>
</evidence>
<evidence type="ECO:0000256" key="3">
    <source>
        <dbReference type="ARBA" id="ARBA00022676"/>
    </source>
</evidence>
<dbReference type="Proteomes" id="UP000542353">
    <property type="component" value="Unassembled WGS sequence"/>
</dbReference>
<evidence type="ECO:0000256" key="5">
    <source>
        <dbReference type="ARBA" id="ARBA00022692"/>
    </source>
</evidence>
<comment type="subcellular location">
    <subcellularLocation>
        <location evidence="1">Cell membrane</location>
        <topology evidence="1">Multi-pass membrane protein</topology>
    </subcellularLocation>
</comment>
<feature type="transmembrane region" description="Helical" evidence="8">
    <location>
        <begin position="127"/>
        <end position="145"/>
    </location>
</feature>
<dbReference type="EMBL" id="JACHIH010000008">
    <property type="protein sequence ID" value="MBB5047025.1"/>
    <property type="molecule type" value="Genomic_DNA"/>
</dbReference>
<dbReference type="RefSeq" id="WP_184256468.1">
    <property type="nucleotide sequence ID" value="NZ_JACHIH010000008.1"/>
</dbReference>
<keyword evidence="6 8" id="KW-1133">Transmembrane helix</keyword>